<dbReference type="InterPro" id="IPR000933">
    <property type="entry name" value="Glyco_hydro_29"/>
</dbReference>
<dbReference type="AlphaFoldDB" id="A0A7J4XM82"/>
<feature type="chain" id="PRO_5029813560" description="alpha-L-fucosidase" evidence="7">
    <location>
        <begin position="27"/>
        <end position="610"/>
    </location>
</feature>
<evidence type="ECO:0000259" key="8">
    <source>
        <dbReference type="Pfam" id="PF01120"/>
    </source>
</evidence>
<feature type="signal peptide" evidence="7">
    <location>
        <begin position="1"/>
        <end position="26"/>
    </location>
</feature>
<dbReference type="Proteomes" id="UP000422221">
    <property type="component" value="Unassembled WGS sequence"/>
</dbReference>
<gene>
    <name evidence="9" type="ORF">F3F73_04085</name>
</gene>
<dbReference type="InterPro" id="IPR017853">
    <property type="entry name" value="GH"/>
</dbReference>
<comment type="caution">
    <text evidence="9">The sequence shown here is derived from an EMBL/GenBank/DDBJ whole genome shotgun (WGS) entry which is preliminary data.</text>
</comment>
<keyword evidence="5" id="KW-0378">Hydrolase</keyword>
<dbReference type="GO" id="GO:0005764">
    <property type="term" value="C:lysosome"/>
    <property type="evidence" value="ECO:0007669"/>
    <property type="project" value="TreeGrafter"/>
</dbReference>
<accession>A0A7J4XM82</accession>
<dbReference type="SUPFAM" id="SSF51445">
    <property type="entry name" value="(Trans)glycosidases"/>
    <property type="match status" value="1"/>
</dbReference>
<evidence type="ECO:0000313" key="10">
    <source>
        <dbReference type="Proteomes" id="UP000422221"/>
    </source>
</evidence>
<name>A0A7J4XM82_9BACE</name>
<keyword evidence="6" id="KW-0326">Glycosidase</keyword>
<evidence type="ECO:0000313" key="9">
    <source>
        <dbReference type="EMBL" id="KAA3768487.1"/>
    </source>
</evidence>
<dbReference type="Gene3D" id="3.20.20.80">
    <property type="entry name" value="Glycosidases"/>
    <property type="match status" value="1"/>
</dbReference>
<dbReference type="InterPro" id="IPR016286">
    <property type="entry name" value="FUC_metazoa-typ"/>
</dbReference>
<dbReference type="RefSeq" id="WP_130058072.1">
    <property type="nucleotide sequence ID" value="NZ_JADNPJ010000003.1"/>
</dbReference>
<sequence>MNLLLKKKLFILLVVLSCTSNQFILAQPTHTTTETRLNWWREARFGLFIHWGLYSVAAGQWNGKDIDGIGEWIQNFAKIPNSEYNKLTKDFTLLNYHPEEWVALAKQAGTKYIVFTAKHHDGFALYPSDASEFNIRMTPYQEDPLKQLITACRKAGIKVGIYYSHRQDWHEEDAAVMSNEYDGHYGKPKSEVKPNLDRYIRHKALPQIRELLTRYGNIDLIWYDTPFDLTLEQSQIFVNVIRELQPNCIINGRVGYNLGDYGPLGDNEMPCSKATTDLEMVATLNHTWGYKKNDNHWKGKKEILCSLIESASRNINYMVNIGPMADGTIPTPSVDILKFVGNWMAVNSESIYGTEGNPFNDNFPWGYVTRKENNLYLHLTQCPQNNCILLKGLHSDIRQAMILATQQPLTVANRQSGKTITIPDGLDYEKIPVIKLVCETPIKTDTRNLMNEGIISIPAASGTVKAGQKGKITFAEGGTTENFNPQTGSLLLECEIDIPGEYEVKLYTSRHWRKSFAEGTFVTLKTGNNILSNRLLKKDGELANVRQNSYPETWSTIGTVTFPKEGTQKIELSIDKIGTFTRLGHFGEDLQGESENNIRIMKIELIYKTQ</sequence>
<keyword evidence="4 7" id="KW-0732">Signal</keyword>
<dbReference type="EC" id="3.2.1.51" evidence="3"/>
<dbReference type="GO" id="GO:0004560">
    <property type="term" value="F:alpha-L-fucosidase activity"/>
    <property type="evidence" value="ECO:0007669"/>
    <property type="project" value="InterPro"/>
</dbReference>
<reference evidence="9 10" key="1">
    <citation type="journal article" date="2019" name="Nat. Med.">
        <title>A library of human gut bacterial isolates paired with longitudinal multiomics data enables mechanistic microbiome research.</title>
        <authorList>
            <person name="Poyet M."/>
            <person name="Groussin M."/>
            <person name="Gibbons S.M."/>
            <person name="Avila-Pacheco J."/>
            <person name="Jiang X."/>
            <person name="Kearney S.M."/>
            <person name="Perrotta A.R."/>
            <person name="Berdy B."/>
            <person name="Zhao S."/>
            <person name="Lieberman T.D."/>
            <person name="Swanson P.K."/>
            <person name="Smith M."/>
            <person name="Roesemann S."/>
            <person name="Alexander J.E."/>
            <person name="Rich S.A."/>
            <person name="Livny J."/>
            <person name="Vlamakis H."/>
            <person name="Clish C."/>
            <person name="Bullock K."/>
            <person name="Deik A."/>
            <person name="Scott J."/>
            <person name="Pierce K.A."/>
            <person name="Xavier R.J."/>
            <person name="Alm E.J."/>
        </authorList>
    </citation>
    <scope>NUCLEOTIDE SEQUENCE [LARGE SCALE GENOMIC DNA]</scope>
    <source>
        <strain evidence="9 10">BIOML-A10</strain>
    </source>
</reference>
<comment type="similarity">
    <text evidence="2">Belongs to the glycosyl hydrolase 29 family.</text>
</comment>
<organism evidence="9 10">
    <name type="scientific">Bacteroides salyersiae</name>
    <dbReference type="NCBI Taxonomy" id="291644"/>
    <lineage>
        <taxon>Bacteria</taxon>
        <taxon>Pseudomonadati</taxon>
        <taxon>Bacteroidota</taxon>
        <taxon>Bacteroidia</taxon>
        <taxon>Bacteroidales</taxon>
        <taxon>Bacteroidaceae</taxon>
        <taxon>Bacteroides</taxon>
    </lineage>
</organism>
<evidence type="ECO:0000256" key="5">
    <source>
        <dbReference type="ARBA" id="ARBA00022801"/>
    </source>
</evidence>
<dbReference type="InterPro" id="IPR057739">
    <property type="entry name" value="Glyco_hydro_29_N"/>
</dbReference>
<dbReference type="SMART" id="SM00812">
    <property type="entry name" value="Alpha_L_fucos"/>
    <property type="match status" value="1"/>
</dbReference>
<proteinExistence type="inferred from homology"/>
<dbReference type="EMBL" id="VWMK01000003">
    <property type="protein sequence ID" value="KAA3768487.1"/>
    <property type="molecule type" value="Genomic_DNA"/>
</dbReference>
<evidence type="ECO:0000256" key="4">
    <source>
        <dbReference type="ARBA" id="ARBA00022729"/>
    </source>
</evidence>
<dbReference type="Pfam" id="PF01120">
    <property type="entry name" value="Alpha_L_fucos"/>
    <property type="match status" value="1"/>
</dbReference>
<feature type="domain" description="Glycoside hydrolase family 29 N-terminal" evidence="8">
    <location>
        <begin position="31"/>
        <end position="349"/>
    </location>
</feature>
<dbReference type="PANTHER" id="PTHR10030">
    <property type="entry name" value="ALPHA-L-FUCOSIDASE"/>
    <property type="match status" value="1"/>
</dbReference>
<evidence type="ECO:0000256" key="1">
    <source>
        <dbReference type="ARBA" id="ARBA00004071"/>
    </source>
</evidence>
<protein>
    <recommendedName>
        <fullName evidence="3">alpha-L-fucosidase</fullName>
        <ecNumber evidence="3">3.2.1.51</ecNumber>
    </recommendedName>
</protein>
<evidence type="ECO:0000256" key="3">
    <source>
        <dbReference type="ARBA" id="ARBA00012662"/>
    </source>
</evidence>
<dbReference type="Gene3D" id="2.60.40.1180">
    <property type="entry name" value="Golgi alpha-mannosidase II"/>
    <property type="match status" value="1"/>
</dbReference>
<evidence type="ECO:0000256" key="6">
    <source>
        <dbReference type="ARBA" id="ARBA00023295"/>
    </source>
</evidence>
<dbReference type="PANTHER" id="PTHR10030:SF37">
    <property type="entry name" value="ALPHA-L-FUCOSIDASE-RELATED"/>
    <property type="match status" value="1"/>
</dbReference>
<comment type="function">
    <text evidence="1">Alpha-L-fucosidase is responsible for hydrolyzing the alpha-1,6-linked fucose joined to the reducing-end N-acetylglucosamine of the carbohydrate moieties of glycoproteins.</text>
</comment>
<dbReference type="GO" id="GO:0006004">
    <property type="term" value="P:fucose metabolic process"/>
    <property type="evidence" value="ECO:0007669"/>
    <property type="project" value="InterPro"/>
</dbReference>
<dbReference type="InterPro" id="IPR013780">
    <property type="entry name" value="Glyco_hydro_b"/>
</dbReference>
<evidence type="ECO:0000256" key="2">
    <source>
        <dbReference type="ARBA" id="ARBA00007951"/>
    </source>
</evidence>
<dbReference type="PRINTS" id="PR00741">
    <property type="entry name" value="GLHYDRLASE29"/>
</dbReference>
<dbReference type="GO" id="GO:0016139">
    <property type="term" value="P:glycoside catabolic process"/>
    <property type="evidence" value="ECO:0007669"/>
    <property type="project" value="TreeGrafter"/>
</dbReference>
<evidence type="ECO:0000256" key="7">
    <source>
        <dbReference type="SAM" id="SignalP"/>
    </source>
</evidence>